<dbReference type="AlphaFoldDB" id="A0A7S2A5C7"/>
<sequence>MEEETGSPQGGGGSRGGGRSVAQDSASPRPTLASRTQGQPMPAGRPLLDRSAPCDGPGPKPTRATRRPTLRVDGTGKRPHQLGYGVGSPQQTGRNSSRRQEEGRES</sequence>
<protein>
    <submittedName>
        <fullName evidence="2">Uncharacterized protein</fullName>
    </submittedName>
</protein>
<feature type="compositionally biased region" description="Gly residues" evidence="1">
    <location>
        <begin position="8"/>
        <end position="19"/>
    </location>
</feature>
<organism evidence="2">
    <name type="scientific">Trieres chinensis</name>
    <name type="common">Marine centric diatom</name>
    <name type="synonym">Odontella sinensis</name>
    <dbReference type="NCBI Taxonomy" id="1514140"/>
    <lineage>
        <taxon>Eukaryota</taxon>
        <taxon>Sar</taxon>
        <taxon>Stramenopiles</taxon>
        <taxon>Ochrophyta</taxon>
        <taxon>Bacillariophyta</taxon>
        <taxon>Mediophyceae</taxon>
        <taxon>Biddulphiophycidae</taxon>
        <taxon>Eupodiscales</taxon>
        <taxon>Parodontellaceae</taxon>
        <taxon>Trieres</taxon>
    </lineage>
</organism>
<dbReference type="EMBL" id="HBGO01033462">
    <property type="protein sequence ID" value="CAD9358195.1"/>
    <property type="molecule type" value="Transcribed_RNA"/>
</dbReference>
<feature type="compositionally biased region" description="Polar residues" evidence="1">
    <location>
        <begin position="22"/>
        <end position="39"/>
    </location>
</feature>
<feature type="region of interest" description="Disordered" evidence="1">
    <location>
        <begin position="1"/>
        <end position="106"/>
    </location>
</feature>
<evidence type="ECO:0000256" key="1">
    <source>
        <dbReference type="SAM" id="MobiDB-lite"/>
    </source>
</evidence>
<proteinExistence type="predicted"/>
<gene>
    <name evidence="2" type="ORF">OSIN01602_LOCUS19302</name>
</gene>
<accession>A0A7S2A5C7</accession>
<name>A0A7S2A5C7_TRICV</name>
<reference evidence="2" key="1">
    <citation type="submission" date="2021-01" db="EMBL/GenBank/DDBJ databases">
        <authorList>
            <person name="Corre E."/>
            <person name="Pelletier E."/>
            <person name="Niang G."/>
            <person name="Scheremetjew M."/>
            <person name="Finn R."/>
            <person name="Kale V."/>
            <person name="Holt S."/>
            <person name="Cochrane G."/>
            <person name="Meng A."/>
            <person name="Brown T."/>
            <person name="Cohen L."/>
        </authorList>
    </citation>
    <scope>NUCLEOTIDE SEQUENCE</scope>
    <source>
        <strain evidence="2">Grunow 1884</strain>
    </source>
</reference>
<evidence type="ECO:0000313" key="2">
    <source>
        <dbReference type="EMBL" id="CAD9358195.1"/>
    </source>
</evidence>